<dbReference type="AlphaFoldDB" id="A0A5J4K7H5"/>
<keyword evidence="2" id="KW-1185">Reference proteome</keyword>
<organism evidence="1 2">
    <name type="scientific">Thermogemmatispora aurantia</name>
    <dbReference type="NCBI Taxonomy" id="2045279"/>
    <lineage>
        <taxon>Bacteria</taxon>
        <taxon>Bacillati</taxon>
        <taxon>Chloroflexota</taxon>
        <taxon>Ktedonobacteria</taxon>
        <taxon>Thermogemmatisporales</taxon>
        <taxon>Thermogemmatisporaceae</taxon>
        <taxon>Thermogemmatispora</taxon>
    </lineage>
</organism>
<comment type="caution">
    <text evidence="1">The sequence shown here is derived from an EMBL/GenBank/DDBJ whole genome shotgun (WGS) entry which is preliminary data.</text>
</comment>
<gene>
    <name evidence="1" type="ORF">KTAU_12670</name>
</gene>
<accession>A0A5J4K7H5</accession>
<proteinExistence type="predicted"/>
<name>A0A5J4K7H5_9CHLR</name>
<reference evidence="1 2" key="1">
    <citation type="journal article" date="2019" name="Int. J. Syst. Evol. Microbiol.">
        <title>Thermogemmatispora aurantia sp. nov. and Thermogemmatispora argillosa sp. nov., within the class Ktedonobacteria, and emended description of the genus Thermogemmatispora.</title>
        <authorList>
            <person name="Zheng Y."/>
            <person name="Wang C.M."/>
            <person name="Sakai Y."/>
            <person name="Abe K."/>
            <person name="Yokota A."/>
            <person name="Yabe S."/>
        </authorList>
    </citation>
    <scope>NUCLEOTIDE SEQUENCE [LARGE SCALE GENOMIC DNA]</scope>
    <source>
        <strain evidence="1 2">A1-2</strain>
    </source>
</reference>
<protein>
    <submittedName>
        <fullName evidence="1">Uncharacterized protein</fullName>
    </submittedName>
</protein>
<dbReference type="EMBL" id="BKZV01000001">
    <property type="protein sequence ID" value="GER82630.1"/>
    <property type="molecule type" value="Genomic_DNA"/>
</dbReference>
<dbReference type="Proteomes" id="UP000334820">
    <property type="component" value="Unassembled WGS sequence"/>
</dbReference>
<evidence type="ECO:0000313" key="1">
    <source>
        <dbReference type="EMBL" id="GER82630.1"/>
    </source>
</evidence>
<evidence type="ECO:0000313" key="2">
    <source>
        <dbReference type="Proteomes" id="UP000334820"/>
    </source>
</evidence>
<sequence>MLAPQQTHPTLSSHRAVAALTFDGDAIAVRIVLIRDGDHSFITASQRGMPDSEPDGIAILAQGLQVLHSWQSLAENLLIHQAFPYFFRSCLECVCSLNVHRIIP</sequence>